<dbReference type="KEGG" id="tprf:A3L09_06555"/>
<dbReference type="PANTHER" id="PTHR48084:SF1">
    <property type="entry name" value="2-OXOGLUTARATE SYNTHASE SUBUNIT KORB"/>
    <property type="match status" value="1"/>
</dbReference>
<accession>A0A2Z2MKI0</accession>
<dbReference type="CDD" id="cd03375">
    <property type="entry name" value="TPP_OGFOR"/>
    <property type="match status" value="1"/>
</dbReference>
<dbReference type="GO" id="GO:0030976">
    <property type="term" value="F:thiamine pyrophosphate binding"/>
    <property type="evidence" value="ECO:0007669"/>
    <property type="project" value="InterPro"/>
</dbReference>
<dbReference type="Proteomes" id="UP000250179">
    <property type="component" value="Chromosome"/>
</dbReference>
<dbReference type="GO" id="GO:0044272">
    <property type="term" value="P:sulfur compound biosynthetic process"/>
    <property type="evidence" value="ECO:0007669"/>
    <property type="project" value="UniProtKB-ARBA"/>
</dbReference>
<dbReference type="InterPro" id="IPR051457">
    <property type="entry name" value="2-oxoacid:Fd_oxidoreductase"/>
</dbReference>
<evidence type="ECO:0000259" key="2">
    <source>
        <dbReference type="Pfam" id="PF02775"/>
    </source>
</evidence>
<dbReference type="RefSeq" id="WP_088858197.1">
    <property type="nucleotide sequence ID" value="NZ_CP014862.1"/>
</dbReference>
<dbReference type="GO" id="GO:0016625">
    <property type="term" value="F:oxidoreductase activity, acting on the aldehyde or oxo group of donors, iron-sulfur protein as acceptor"/>
    <property type="evidence" value="ECO:0007669"/>
    <property type="project" value="UniProtKB-ARBA"/>
</dbReference>
<organism evidence="3 4">
    <name type="scientific">Thermococcus profundus</name>
    <dbReference type="NCBI Taxonomy" id="49899"/>
    <lineage>
        <taxon>Archaea</taxon>
        <taxon>Methanobacteriati</taxon>
        <taxon>Methanobacteriota</taxon>
        <taxon>Thermococci</taxon>
        <taxon>Thermococcales</taxon>
        <taxon>Thermococcaceae</taxon>
        <taxon>Thermococcus</taxon>
    </lineage>
</organism>
<sequence length="288" mass="31371">MAKEIYSKYPLIKYLRKEALPTALCPGCGGGTVLNAFANAVDQLKIDPKDLVVVSGIGCSAWIASPYFLADTLHTTHGRAIAFATGVKVGLPDKKVVVISGDGDLASIGGNHLIHAARRNIDITVILVNNFIYGMTGGQVAPTTPFGAKTTTSPYRNIEHPLQISETVAAAGASYVARWTTAHVYQLIESIKKALQVKGFSLVEVISQCPVQFGRRNQMKEPAEMLRWYLKNSVPISKAKNMSPEELEGKFVIGEFVNRERPEFVTELNKLIDEVQEHFGLKGESDGV</sequence>
<dbReference type="GeneID" id="33320059"/>
<proteinExistence type="predicted"/>
<evidence type="ECO:0000313" key="3">
    <source>
        <dbReference type="EMBL" id="ASJ02941.1"/>
    </source>
</evidence>
<dbReference type="Pfam" id="PF02775">
    <property type="entry name" value="TPP_enzyme_C"/>
    <property type="match status" value="1"/>
</dbReference>
<dbReference type="EMBL" id="CP014862">
    <property type="protein sequence ID" value="ASJ02941.1"/>
    <property type="molecule type" value="Genomic_DNA"/>
</dbReference>
<gene>
    <name evidence="3" type="ORF">A3L09_06555</name>
</gene>
<protein>
    <submittedName>
        <fullName evidence="3">2-oxoglutarate synthase</fullName>
    </submittedName>
</protein>
<dbReference type="OrthoDB" id="30755at2157"/>
<dbReference type="Gene3D" id="3.40.50.970">
    <property type="match status" value="1"/>
</dbReference>
<dbReference type="GO" id="GO:0006082">
    <property type="term" value="P:organic acid metabolic process"/>
    <property type="evidence" value="ECO:0007669"/>
    <property type="project" value="UniProtKB-ARBA"/>
</dbReference>
<dbReference type="PANTHER" id="PTHR48084">
    <property type="entry name" value="2-OXOGLUTARATE OXIDOREDUCTASE SUBUNIT KORB-RELATED"/>
    <property type="match status" value="1"/>
</dbReference>
<evidence type="ECO:0000256" key="1">
    <source>
        <dbReference type="ARBA" id="ARBA00023002"/>
    </source>
</evidence>
<dbReference type="InterPro" id="IPR011766">
    <property type="entry name" value="TPP_enzyme_TPP-bd"/>
</dbReference>
<dbReference type="GO" id="GO:0045333">
    <property type="term" value="P:cellular respiration"/>
    <property type="evidence" value="ECO:0007669"/>
    <property type="project" value="UniProtKB-ARBA"/>
</dbReference>
<feature type="domain" description="Thiamine pyrophosphate enzyme TPP-binding" evidence="2">
    <location>
        <begin position="57"/>
        <end position="205"/>
    </location>
</feature>
<dbReference type="InterPro" id="IPR029061">
    <property type="entry name" value="THDP-binding"/>
</dbReference>
<keyword evidence="1" id="KW-0560">Oxidoreductase</keyword>
<keyword evidence="4" id="KW-1185">Reference proteome</keyword>
<dbReference type="AlphaFoldDB" id="A0A2Z2MKI0"/>
<dbReference type="SUPFAM" id="SSF52518">
    <property type="entry name" value="Thiamin diphosphate-binding fold (THDP-binding)"/>
    <property type="match status" value="1"/>
</dbReference>
<evidence type="ECO:0000313" key="4">
    <source>
        <dbReference type="Proteomes" id="UP000250179"/>
    </source>
</evidence>
<name>A0A2Z2MKI0_THEPR</name>
<reference evidence="3 4" key="1">
    <citation type="submission" date="2016-03" db="EMBL/GenBank/DDBJ databases">
        <title>Complete genome sequence of Thermococcus profundus strain DT5432.</title>
        <authorList>
            <person name="Oger P.M."/>
        </authorList>
    </citation>
    <scope>NUCLEOTIDE SEQUENCE [LARGE SCALE GENOMIC DNA]</scope>
    <source>
        <strain evidence="3 4">DT 5432</strain>
    </source>
</reference>